<dbReference type="OrthoDB" id="5242837at2"/>
<name>A0A660LDL0_9ACTN</name>
<keyword evidence="1 4" id="KW-0732">Signal</keyword>
<feature type="domain" description="Peptidoglycan hydrolase PcsB coiled-coil" evidence="5">
    <location>
        <begin position="92"/>
        <end position="160"/>
    </location>
</feature>
<evidence type="ECO:0000256" key="2">
    <source>
        <dbReference type="SAM" id="Coils"/>
    </source>
</evidence>
<accession>A0A660LDL0</accession>
<evidence type="ECO:0000313" key="6">
    <source>
        <dbReference type="EMBL" id="RKQ93112.1"/>
    </source>
</evidence>
<feature type="chain" id="PRO_5024892910" evidence="4">
    <location>
        <begin position="26"/>
        <end position="378"/>
    </location>
</feature>
<dbReference type="Gene3D" id="6.10.250.3150">
    <property type="match status" value="1"/>
</dbReference>
<evidence type="ECO:0000256" key="1">
    <source>
        <dbReference type="ARBA" id="ARBA00022729"/>
    </source>
</evidence>
<dbReference type="GO" id="GO:0016787">
    <property type="term" value="F:hydrolase activity"/>
    <property type="evidence" value="ECO:0007669"/>
    <property type="project" value="UniProtKB-KW"/>
</dbReference>
<dbReference type="Gene3D" id="3.90.1720.10">
    <property type="entry name" value="endopeptidase domain like (from Nostoc punctiforme)"/>
    <property type="match status" value="1"/>
</dbReference>
<evidence type="ECO:0000259" key="5">
    <source>
        <dbReference type="Pfam" id="PF24568"/>
    </source>
</evidence>
<proteinExistence type="predicted"/>
<evidence type="ECO:0000256" key="4">
    <source>
        <dbReference type="SAM" id="SignalP"/>
    </source>
</evidence>
<evidence type="ECO:0000313" key="7">
    <source>
        <dbReference type="Proteomes" id="UP000278962"/>
    </source>
</evidence>
<feature type="compositionally biased region" description="Low complexity" evidence="3">
    <location>
        <begin position="235"/>
        <end position="245"/>
    </location>
</feature>
<feature type="coiled-coil region" evidence="2">
    <location>
        <begin position="47"/>
        <end position="109"/>
    </location>
</feature>
<reference evidence="6 7" key="1">
    <citation type="submission" date="2018-10" db="EMBL/GenBank/DDBJ databases">
        <title>Genomic Encyclopedia of Archaeal and Bacterial Type Strains, Phase II (KMG-II): from individual species to whole genera.</title>
        <authorList>
            <person name="Goeker M."/>
        </authorList>
    </citation>
    <scope>NUCLEOTIDE SEQUENCE [LARGE SCALE GENOMIC DNA]</scope>
    <source>
        <strain evidence="6 7">DSM 14954</strain>
    </source>
</reference>
<dbReference type="Pfam" id="PF24568">
    <property type="entry name" value="CC_PcsB"/>
    <property type="match status" value="1"/>
</dbReference>
<keyword evidence="7" id="KW-1185">Reference proteome</keyword>
<keyword evidence="6" id="KW-0378">Hydrolase</keyword>
<feature type="region of interest" description="Disordered" evidence="3">
    <location>
        <begin position="232"/>
        <end position="260"/>
    </location>
</feature>
<dbReference type="InterPro" id="IPR038765">
    <property type="entry name" value="Papain-like_cys_pep_sf"/>
</dbReference>
<dbReference type="SUPFAM" id="SSF54001">
    <property type="entry name" value="Cysteine proteinases"/>
    <property type="match status" value="1"/>
</dbReference>
<comment type="caution">
    <text evidence="6">The sequence shown here is derived from an EMBL/GenBank/DDBJ whole genome shotgun (WGS) entry which is preliminary data.</text>
</comment>
<gene>
    <name evidence="6" type="ORF">C8N24_2972</name>
</gene>
<dbReference type="RefSeq" id="WP_121250935.1">
    <property type="nucleotide sequence ID" value="NZ_RBIL01000001.1"/>
</dbReference>
<dbReference type="AlphaFoldDB" id="A0A660LDL0"/>
<protein>
    <submittedName>
        <fullName evidence="6">Peptidoglycan hydrolase CwlO-like protein</fullName>
    </submittedName>
</protein>
<dbReference type="Proteomes" id="UP000278962">
    <property type="component" value="Unassembled WGS sequence"/>
</dbReference>
<feature type="signal peptide" evidence="4">
    <location>
        <begin position="1"/>
        <end position="25"/>
    </location>
</feature>
<evidence type="ECO:0000256" key="3">
    <source>
        <dbReference type="SAM" id="MobiDB-lite"/>
    </source>
</evidence>
<organism evidence="6 7">
    <name type="scientific">Solirubrobacter pauli</name>
    <dbReference type="NCBI Taxonomy" id="166793"/>
    <lineage>
        <taxon>Bacteria</taxon>
        <taxon>Bacillati</taxon>
        <taxon>Actinomycetota</taxon>
        <taxon>Thermoleophilia</taxon>
        <taxon>Solirubrobacterales</taxon>
        <taxon>Solirubrobacteraceae</taxon>
        <taxon>Solirubrobacter</taxon>
    </lineage>
</organism>
<keyword evidence="2" id="KW-0175">Coiled coil</keyword>
<dbReference type="EMBL" id="RBIL01000001">
    <property type="protein sequence ID" value="RKQ93112.1"/>
    <property type="molecule type" value="Genomic_DNA"/>
</dbReference>
<dbReference type="InterPro" id="IPR057309">
    <property type="entry name" value="PcsB_CC"/>
</dbReference>
<sequence>MHHLRRLLPLAALAAVLGSSAPAHAQESLSDRAARLRAAVATEEAKIADTREGLADANARLSKLNAKLSRRREQLDDTQDELVRTRVRLTRLERKQTTAEKQLAENLRQSYMDGEPTFVGVVLNADGFADLVSRFEYVRRIARRNASVLGDTRDAREKVQGMTVELKKLRTTYAELAKTAENDRDQADAIRTALLNREAAQLRRRNGSAAQLASVNGRIAAIQRRQRAAARRARAALTATRQAPSSGGGGGGGSTSSPKVGGDVVGRIVAAANEIATTPYVWGGGHGGSSGGYDCSGSISYALAAAGLLNGSLDSTGFMSWGEPGPGKRVTIYANAGHAYMVVDGRRYDTSALSGGGTRWTSEMRSSAGFVARHPPGL</sequence>